<feature type="non-terminal residue" evidence="1">
    <location>
        <position position="1"/>
    </location>
</feature>
<comment type="caution">
    <text evidence="1">The sequence shown here is derived from an EMBL/GenBank/DDBJ whole genome shotgun (WGS) entry which is preliminary data.</text>
</comment>
<proteinExistence type="predicted"/>
<protein>
    <submittedName>
        <fullName evidence="1">Uncharacterized protein</fullName>
    </submittedName>
</protein>
<dbReference type="EMBL" id="CAAALY010089970">
    <property type="protein sequence ID" value="VEL27801.1"/>
    <property type="molecule type" value="Genomic_DNA"/>
</dbReference>
<keyword evidence="2" id="KW-1185">Reference proteome</keyword>
<dbReference type="AlphaFoldDB" id="A0A3S5BKL8"/>
<name>A0A3S5BKL8_9PLAT</name>
<evidence type="ECO:0000313" key="2">
    <source>
        <dbReference type="Proteomes" id="UP000784294"/>
    </source>
</evidence>
<reference evidence="1" key="1">
    <citation type="submission" date="2018-11" db="EMBL/GenBank/DDBJ databases">
        <authorList>
            <consortium name="Pathogen Informatics"/>
        </authorList>
    </citation>
    <scope>NUCLEOTIDE SEQUENCE</scope>
</reference>
<gene>
    <name evidence="1" type="ORF">PXEA_LOCUS21241</name>
</gene>
<dbReference type="Proteomes" id="UP000784294">
    <property type="component" value="Unassembled WGS sequence"/>
</dbReference>
<sequence length="87" mass="9139">MRPTYVIFPIFFFIRQLANLRYILSIISPATSSDGPEEFNDPGEPEPALVVASTASSIDHSTGSTTISTGAISLALFSGESTATIGS</sequence>
<organism evidence="1 2">
    <name type="scientific">Protopolystoma xenopodis</name>
    <dbReference type="NCBI Taxonomy" id="117903"/>
    <lineage>
        <taxon>Eukaryota</taxon>
        <taxon>Metazoa</taxon>
        <taxon>Spiralia</taxon>
        <taxon>Lophotrochozoa</taxon>
        <taxon>Platyhelminthes</taxon>
        <taxon>Monogenea</taxon>
        <taxon>Polyopisthocotylea</taxon>
        <taxon>Polystomatidea</taxon>
        <taxon>Polystomatidae</taxon>
        <taxon>Protopolystoma</taxon>
    </lineage>
</organism>
<evidence type="ECO:0000313" key="1">
    <source>
        <dbReference type="EMBL" id="VEL27801.1"/>
    </source>
</evidence>
<accession>A0A3S5BKL8</accession>